<feature type="compositionally biased region" description="Low complexity" evidence="1">
    <location>
        <begin position="129"/>
        <end position="139"/>
    </location>
</feature>
<name>A0A165MU51_9APHY</name>
<dbReference type="AlphaFoldDB" id="A0A165MU51"/>
<feature type="region of interest" description="Disordered" evidence="1">
    <location>
        <begin position="121"/>
        <end position="189"/>
    </location>
</feature>
<dbReference type="EMBL" id="KV429094">
    <property type="protein sequence ID" value="KZT66126.1"/>
    <property type="molecule type" value="Genomic_DNA"/>
</dbReference>
<gene>
    <name evidence="2" type="ORF">DAEQUDRAFT_481672</name>
</gene>
<dbReference type="Proteomes" id="UP000076727">
    <property type="component" value="Unassembled WGS sequence"/>
</dbReference>
<protein>
    <submittedName>
        <fullName evidence="2">Uncharacterized protein</fullName>
    </submittedName>
</protein>
<evidence type="ECO:0000313" key="3">
    <source>
        <dbReference type="Proteomes" id="UP000076727"/>
    </source>
</evidence>
<reference evidence="2 3" key="1">
    <citation type="journal article" date="2016" name="Mol. Biol. Evol.">
        <title>Comparative Genomics of Early-Diverging Mushroom-Forming Fungi Provides Insights into the Origins of Lignocellulose Decay Capabilities.</title>
        <authorList>
            <person name="Nagy L.G."/>
            <person name="Riley R."/>
            <person name="Tritt A."/>
            <person name="Adam C."/>
            <person name="Daum C."/>
            <person name="Floudas D."/>
            <person name="Sun H."/>
            <person name="Yadav J.S."/>
            <person name="Pangilinan J."/>
            <person name="Larsson K.H."/>
            <person name="Matsuura K."/>
            <person name="Barry K."/>
            <person name="Labutti K."/>
            <person name="Kuo R."/>
            <person name="Ohm R.A."/>
            <person name="Bhattacharya S.S."/>
            <person name="Shirouzu T."/>
            <person name="Yoshinaga Y."/>
            <person name="Martin F.M."/>
            <person name="Grigoriev I.V."/>
            <person name="Hibbett D.S."/>
        </authorList>
    </citation>
    <scope>NUCLEOTIDE SEQUENCE [LARGE SCALE GENOMIC DNA]</scope>
    <source>
        <strain evidence="2 3">L-15889</strain>
    </source>
</reference>
<proteinExistence type="predicted"/>
<organism evidence="2 3">
    <name type="scientific">Daedalea quercina L-15889</name>
    <dbReference type="NCBI Taxonomy" id="1314783"/>
    <lineage>
        <taxon>Eukaryota</taxon>
        <taxon>Fungi</taxon>
        <taxon>Dikarya</taxon>
        <taxon>Basidiomycota</taxon>
        <taxon>Agaricomycotina</taxon>
        <taxon>Agaricomycetes</taxon>
        <taxon>Polyporales</taxon>
        <taxon>Fomitopsis</taxon>
    </lineage>
</organism>
<keyword evidence="3" id="KW-1185">Reference proteome</keyword>
<evidence type="ECO:0000313" key="2">
    <source>
        <dbReference type="EMBL" id="KZT66126.1"/>
    </source>
</evidence>
<feature type="compositionally biased region" description="Basic residues" evidence="1">
    <location>
        <begin position="50"/>
        <end position="64"/>
    </location>
</feature>
<feature type="region of interest" description="Disordered" evidence="1">
    <location>
        <begin position="46"/>
        <end position="84"/>
    </location>
</feature>
<evidence type="ECO:0000256" key="1">
    <source>
        <dbReference type="SAM" id="MobiDB-lite"/>
    </source>
</evidence>
<sequence>MRCPDIFSGLILPRRPTHLDTRIRGSLIPIAALAEVATGTYGKRAPLRAARTRARARPPSRRPARGAPATIVGGGSSVASSWSVEGSRHAERSGVCWIGLHGELGDGGGETCALRGAFAGASARGCGPSSRRAARSMSRGPCPGGTRPLSVPGTGESRRRRQSSGSVSGTVEKCTMLKGGRRARTTSGPSSRRREFWVFICQWRRPNPGVARNAEVDAM</sequence>
<accession>A0A165MU51</accession>